<organism evidence="1 2">
    <name type="scientific">Irpex rosettiformis</name>
    <dbReference type="NCBI Taxonomy" id="378272"/>
    <lineage>
        <taxon>Eukaryota</taxon>
        <taxon>Fungi</taxon>
        <taxon>Dikarya</taxon>
        <taxon>Basidiomycota</taxon>
        <taxon>Agaricomycotina</taxon>
        <taxon>Agaricomycetes</taxon>
        <taxon>Polyporales</taxon>
        <taxon>Irpicaceae</taxon>
        <taxon>Irpex</taxon>
    </lineage>
</organism>
<sequence length="360" mass="38476">MLVRPLSPHGQQALQYAFPTTSGALQPVIPAALPSSSTTSAGVSGAPPPLLPESGDSPPPLPPKPPTHIASLSDTNTQTPGGDNTLPTVVTPVSPKPSSLPTPQTTRFQEPRRGLSWDESTFNSPSAARARGQPVAGPSSMGAGINFEGPPLTGIEASSYPPFTPTRDDRSRRNGEGSGNGRGGYSPAYPTSHASGSGSGSGRPRFQRSNSQLRQGYPSGRTASTSDGNRQSDTRGEDPNFDVERGEQPMYPPSRRNTRRSSFYDARLRGQAHQEGTTIGGDDGGGGGLWRLLSWFGRNRRQRRKEASEVAEELSALSRDKTVAERLAPTLVHAREALRKARLEGMYISMLLHVVRRNHT</sequence>
<comment type="caution">
    <text evidence="1">The sequence shown here is derived from an EMBL/GenBank/DDBJ whole genome shotgun (WGS) entry which is preliminary data.</text>
</comment>
<name>A0ACB8TTB0_9APHY</name>
<evidence type="ECO:0000313" key="1">
    <source>
        <dbReference type="EMBL" id="KAI0085255.1"/>
    </source>
</evidence>
<dbReference type="Proteomes" id="UP001055072">
    <property type="component" value="Unassembled WGS sequence"/>
</dbReference>
<proteinExistence type="predicted"/>
<evidence type="ECO:0000313" key="2">
    <source>
        <dbReference type="Proteomes" id="UP001055072"/>
    </source>
</evidence>
<reference evidence="1" key="1">
    <citation type="journal article" date="2021" name="Environ. Microbiol.">
        <title>Gene family expansions and transcriptome signatures uncover fungal adaptations to wood decay.</title>
        <authorList>
            <person name="Hage H."/>
            <person name="Miyauchi S."/>
            <person name="Viragh M."/>
            <person name="Drula E."/>
            <person name="Min B."/>
            <person name="Chaduli D."/>
            <person name="Navarro D."/>
            <person name="Favel A."/>
            <person name="Norest M."/>
            <person name="Lesage-Meessen L."/>
            <person name="Balint B."/>
            <person name="Merenyi Z."/>
            <person name="de Eugenio L."/>
            <person name="Morin E."/>
            <person name="Martinez A.T."/>
            <person name="Baldrian P."/>
            <person name="Stursova M."/>
            <person name="Martinez M.J."/>
            <person name="Novotny C."/>
            <person name="Magnuson J.K."/>
            <person name="Spatafora J.W."/>
            <person name="Maurice S."/>
            <person name="Pangilinan J."/>
            <person name="Andreopoulos W."/>
            <person name="LaButti K."/>
            <person name="Hundley H."/>
            <person name="Na H."/>
            <person name="Kuo A."/>
            <person name="Barry K."/>
            <person name="Lipzen A."/>
            <person name="Henrissat B."/>
            <person name="Riley R."/>
            <person name="Ahrendt S."/>
            <person name="Nagy L.G."/>
            <person name="Grigoriev I.V."/>
            <person name="Martin F."/>
            <person name="Rosso M.N."/>
        </authorList>
    </citation>
    <scope>NUCLEOTIDE SEQUENCE</scope>
    <source>
        <strain evidence="1">CBS 384.51</strain>
    </source>
</reference>
<keyword evidence="2" id="KW-1185">Reference proteome</keyword>
<gene>
    <name evidence="1" type="ORF">BDY19DRAFT_455274</name>
</gene>
<dbReference type="EMBL" id="MU274933">
    <property type="protein sequence ID" value="KAI0085255.1"/>
    <property type="molecule type" value="Genomic_DNA"/>
</dbReference>
<protein>
    <submittedName>
        <fullName evidence="1">Uncharacterized protein</fullName>
    </submittedName>
</protein>
<accession>A0ACB8TTB0</accession>